<dbReference type="SUPFAM" id="SSF53649">
    <property type="entry name" value="Alkaline phosphatase-like"/>
    <property type="match status" value="1"/>
</dbReference>
<evidence type="ECO:0000259" key="8">
    <source>
        <dbReference type="Pfam" id="PF00884"/>
    </source>
</evidence>
<accession>A0A9P0A4P2</accession>
<evidence type="ECO:0000313" key="10">
    <source>
        <dbReference type="Proteomes" id="UP001152759"/>
    </source>
</evidence>
<feature type="signal peptide" evidence="7">
    <location>
        <begin position="1"/>
        <end position="25"/>
    </location>
</feature>
<protein>
    <recommendedName>
        <fullName evidence="8">Sulfatase N-terminal domain-containing protein</fullName>
    </recommendedName>
</protein>
<dbReference type="GO" id="GO:0046872">
    <property type="term" value="F:metal ion binding"/>
    <property type="evidence" value="ECO:0007669"/>
    <property type="project" value="UniProtKB-KW"/>
</dbReference>
<sequence length="558" mass="62531">MFCNNLIKTVFLLGECFLFFGTTFGKRAQPHIILIIADDVGWNDVGFRGSNQIPTPNIDALAYNGIVFDRHYTLPCCSPSRTALLTGKYPIRMGLQGLPLMAGAAEGIPLNEVLLSERLQELGYVTRMVGKWHLGYYKTAMTPTRRGFHSHFGYYNAFVGYKNAICNMMIPGFDCYRDTKRSKHEVEGKYLTDVYTREATDIIRNHSKSAAPLFLYISHLAGHAGDAGVLEVRNETENAKKYSFISDPLRQLYAGVIEALDDSVGAVVEALDTQNMLENSIIIFISDNGGMSAAPTREHQNTGSNWPLRGLKLSPFEGGVRGVAVAWSRLFRRNGRTSANYMHISDWFPTLYSAAGGDVATLKGLDGVNQWYNLVDERTDVPRNHLLVNINEKLGDWAIIVDEWKLVKVNINHLVNFTQLYYGETGRNGEEYSMKLVTNSQVSKILSRDRLQSDLREEYAERRASLEMTSSCAERIAASNGTDPLVPSDRCNEAPCLFNIQQDPCEFHNVADQHPSVVDALEELLEGYAAQLVESQEAEFDPAAHPKNWDGYWAPWLD</sequence>
<evidence type="ECO:0000256" key="2">
    <source>
        <dbReference type="ARBA" id="ARBA00008779"/>
    </source>
</evidence>
<evidence type="ECO:0000256" key="5">
    <source>
        <dbReference type="ARBA" id="ARBA00022837"/>
    </source>
</evidence>
<dbReference type="PANTHER" id="PTHR10342">
    <property type="entry name" value="ARYLSULFATASE"/>
    <property type="match status" value="1"/>
</dbReference>
<evidence type="ECO:0000256" key="3">
    <source>
        <dbReference type="ARBA" id="ARBA00022723"/>
    </source>
</evidence>
<dbReference type="PROSITE" id="PS00149">
    <property type="entry name" value="SULFATASE_2"/>
    <property type="match status" value="1"/>
</dbReference>
<dbReference type="InterPro" id="IPR024607">
    <property type="entry name" value="Sulfatase_CS"/>
</dbReference>
<gene>
    <name evidence="9" type="ORF">BEMITA_LOCUS2789</name>
</gene>
<dbReference type="InterPro" id="IPR017850">
    <property type="entry name" value="Alkaline_phosphatase_core_sf"/>
</dbReference>
<keyword evidence="7" id="KW-0732">Signal</keyword>
<proteinExistence type="inferred from homology"/>
<comment type="cofactor">
    <cofactor evidence="1">
        <name>Ca(2+)</name>
        <dbReference type="ChEBI" id="CHEBI:29108"/>
    </cofactor>
</comment>
<keyword evidence="3" id="KW-0479">Metal-binding</keyword>
<evidence type="ECO:0000256" key="4">
    <source>
        <dbReference type="ARBA" id="ARBA00022801"/>
    </source>
</evidence>
<organism evidence="9 10">
    <name type="scientific">Bemisia tabaci</name>
    <name type="common">Sweetpotato whitefly</name>
    <name type="synonym">Aleurodes tabaci</name>
    <dbReference type="NCBI Taxonomy" id="7038"/>
    <lineage>
        <taxon>Eukaryota</taxon>
        <taxon>Metazoa</taxon>
        <taxon>Ecdysozoa</taxon>
        <taxon>Arthropoda</taxon>
        <taxon>Hexapoda</taxon>
        <taxon>Insecta</taxon>
        <taxon>Pterygota</taxon>
        <taxon>Neoptera</taxon>
        <taxon>Paraneoptera</taxon>
        <taxon>Hemiptera</taxon>
        <taxon>Sternorrhyncha</taxon>
        <taxon>Aleyrodoidea</taxon>
        <taxon>Aleyrodidae</taxon>
        <taxon>Aleyrodinae</taxon>
        <taxon>Bemisia</taxon>
    </lineage>
</organism>
<keyword evidence="5" id="KW-0106">Calcium</keyword>
<reference evidence="9" key="1">
    <citation type="submission" date="2021-12" db="EMBL/GenBank/DDBJ databases">
        <authorList>
            <person name="King R."/>
        </authorList>
    </citation>
    <scope>NUCLEOTIDE SEQUENCE</scope>
</reference>
<dbReference type="InterPro" id="IPR047115">
    <property type="entry name" value="ARSB"/>
</dbReference>
<dbReference type="PANTHER" id="PTHR10342:SF264">
    <property type="entry name" value="MIP05773P-RELATED"/>
    <property type="match status" value="1"/>
</dbReference>
<dbReference type="GO" id="GO:0008484">
    <property type="term" value="F:sulfuric ester hydrolase activity"/>
    <property type="evidence" value="ECO:0007669"/>
    <property type="project" value="InterPro"/>
</dbReference>
<evidence type="ECO:0000256" key="1">
    <source>
        <dbReference type="ARBA" id="ARBA00001913"/>
    </source>
</evidence>
<dbReference type="InterPro" id="IPR000917">
    <property type="entry name" value="Sulfatase_N"/>
</dbReference>
<feature type="chain" id="PRO_5040422037" description="Sulfatase N-terminal domain-containing protein" evidence="7">
    <location>
        <begin position="26"/>
        <end position="558"/>
    </location>
</feature>
<name>A0A9P0A4P2_BEMTA</name>
<keyword evidence="10" id="KW-1185">Reference proteome</keyword>
<dbReference type="EMBL" id="OU963871">
    <property type="protein sequence ID" value="CAH0383329.1"/>
    <property type="molecule type" value="Genomic_DNA"/>
</dbReference>
<evidence type="ECO:0000313" key="9">
    <source>
        <dbReference type="EMBL" id="CAH0383329.1"/>
    </source>
</evidence>
<dbReference type="KEGG" id="btab:109042336"/>
<feature type="domain" description="Sulfatase N-terminal" evidence="8">
    <location>
        <begin position="30"/>
        <end position="356"/>
    </location>
</feature>
<dbReference type="Proteomes" id="UP001152759">
    <property type="component" value="Chromosome 10"/>
</dbReference>
<keyword evidence="4" id="KW-0378">Hydrolase</keyword>
<dbReference type="Pfam" id="PF00884">
    <property type="entry name" value="Sulfatase"/>
    <property type="match status" value="1"/>
</dbReference>
<dbReference type="AlphaFoldDB" id="A0A9P0A4P2"/>
<dbReference type="Gene3D" id="3.40.720.10">
    <property type="entry name" value="Alkaline Phosphatase, subunit A"/>
    <property type="match status" value="1"/>
</dbReference>
<evidence type="ECO:0000256" key="7">
    <source>
        <dbReference type="SAM" id="SignalP"/>
    </source>
</evidence>
<keyword evidence="6" id="KW-0325">Glycoprotein</keyword>
<dbReference type="CDD" id="cd16029">
    <property type="entry name" value="4-S"/>
    <property type="match status" value="1"/>
</dbReference>
<evidence type="ECO:0000256" key="6">
    <source>
        <dbReference type="ARBA" id="ARBA00023180"/>
    </source>
</evidence>
<comment type="similarity">
    <text evidence="2">Belongs to the sulfatase family.</text>
</comment>
<dbReference type="Gene3D" id="3.30.1120.10">
    <property type="match status" value="1"/>
</dbReference>